<keyword evidence="3" id="KW-1185">Reference proteome</keyword>
<keyword evidence="1" id="KW-0812">Transmembrane</keyword>
<feature type="transmembrane region" description="Helical" evidence="1">
    <location>
        <begin position="20"/>
        <end position="36"/>
    </location>
</feature>
<evidence type="ECO:0000256" key="1">
    <source>
        <dbReference type="SAM" id="Phobius"/>
    </source>
</evidence>
<protein>
    <submittedName>
        <fullName evidence="2">O-linked GlcNAc transferase-like protein</fullName>
    </submittedName>
</protein>
<gene>
    <name evidence="2" type="ORF">RZO55_08110</name>
</gene>
<feature type="transmembrane region" description="Helical" evidence="1">
    <location>
        <begin position="48"/>
        <end position="69"/>
    </location>
</feature>
<dbReference type="RefSeq" id="WP_318063791.1">
    <property type="nucleotide sequence ID" value="NZ_JAWONS010000123.1"/>
</dbReference>
<proteinExistence type="predicted"/>
<accession>A0ABU4GIU2</accession>
<dbReference type="EMBL" id="JAWONS010000123">
    <property type="protein sequence ID" value="MDW2797537.1"/>
    <property type="molecule type" value="Genomic_DNA"/>
</dbReference>
<evidence type="ECO:0000313" key="3">
    <source>
        <dbReference type="Proteomes" id="UP001276854"/>
    </source>
</evidence>
<comment type="caution">
    <text evidence="2">The sequence shown here is derived from an EMBL/GenBank/DDBJ whole genome shotgun (WGS) entry which is preliminary data.</text>
</comment>
<name>A0ABU4GIU2_9CLOT</name>
<organism evidence="2 3">
    <name type="scientific">Clostridium boliviensis</name>
    <dbReference type="NCBI Taxonomy" id="318465"/>
    <lineage>
        <taxon>Bacteria</taxon>
        <taxon>Bacillati</taxon>
        <taxon>Bacillota</taxon>
        <taxon>Clostridia</taxon>
        <taxon>Eubacteriales</taxon>
        <taxon>Clostridiaceae</taxon>
        <taxon>Clostridium</taxon>
    </lineage>
</organism>
<evidence type="ECO:0000313" key="2">
    <source>
        <dbReference type="EMBL" id="MDW2797537.1"/>
    </source>
</evidence>
<keyword evidence="1" id="KW-0472">Membrane</keyword>
<keyword evidence="1" id="KW-1133">Transmembrane helix</keyword>
<dbReference type="Proteomes" id="UP001276854">
    <property type="component" value="Unassembled WGS sequence"/>
</dbReference>
<reference evidence="2 3" key="1">
    <citation type="submission" date="2023-10" db="EMBL/GenBank/DDBJ databases">
        <title>A novel Glycoside Hydrolase 43-Like Enzyme from Clostrdium boliviensis is an Endo-xylanase, and a Candidate for Xylooligosaccharides Production from Different Xylan Substrates.</title>
        <authorList>
            <person name="Alvarez M.T."/>
            <person name="Rocabado-Villegas L.R."/>
            <person name="Salas-Veizaga D.M."/>
            <person name="Linares-Pasten J.A."/>
            <person name="Gudmundsdottir E.E."/>
            <person name="Hreggvidsson G.O."/>
            <person name="Adlercreutz P."/>
            <person name="Nordberg Karlsson E."/>
        </authorList>
    </citation>
    <scope>NUCLEOTIDE SEQUENCE [LARGE SCALE GENOMIC DNA]</scope>
    <source>
        <strain evidence="2 3">E-1</strain>
    </source>
</reference>
<sequence>MKRYSKGQRGYRDYHKKRELFKVLIGAAAIVIQLLFREFAASTELKNILTVMAVLSVLPAANIAAPLIASFKYRSLSPVFGEKVSVFEDKGIVLYDLIISSKEQLLPMDVLVILPDEIYAYCSAGKTDTSKAERYIKQMLGRHKLDYNVKVSLDEKAFLKRLGSLKPNETNEENDRADQAAALLKSLSM</sequence>